<reference evidence="7" key="1">
    <citation type="journal article" date="2008" name="Nat. Genet.">
        <title>The Pristionchus pacificus genome provides a unique perspective on nematode lifestyle and parasitism.</title>
        <authorList>
            <person name="Dieterich C."/>
            <person name="Clifton S.W."/>
            <person name="Schuster L.N."/>
            <person name="Chinwalla A."/>
            <person name="Delehaunty K."/>
            <person name="Dinkelacker I."/>
            <person name="Fulton L."/>
            <person name="Fulton R."/>
            <person name="Godfrey J."/>
            <person name="Minx P."/>
            <person name="Mitreva M."/>
            <person name="Roeseler W."/>
            <person name="Tian H."/>
            <person name="Witte H."/>
            <person name="Yang S.P."/>
            <person name="Wilson R.K."/>
            <person name="Sommer R.J."/>
        </authorList>
    </citation>
    <scope>NUCLEOTIDE SEQUENCE [LARGE SCALE GENOMIC DNA]</scope>
    <source>
        <strain evidence="7">PS312</strain>
    </source>
</reference>
<accession>A0A8R1YG18</accession>
<name>A0A2A6CZ76_PRIPA</name>
<gene>
    <name evidence="6" type="primary">WBGene00103910</name>
</gene>
<keyword evidence="5" id="KW-0067">ATP-binding</keyword>
<evidence type="ECO:0000256" key="2">
    <source>
        <dbReference type="ARBA" id="ARBA00022741"/>
    </source>
</evidence>
<evidence type="ECO:0000256" key="5">
    <source>
        <dbReference type="ARBA" id="ARBA00022840"/>
    </source>
</evidence>
<organism evidence="6 7">
    <name type="scientific">Pristionchus pacificus</name>
    <name type="common">Parasitic nematode worm</name>
    <dbReference type="NCBI Taxonomy" id="54126"/>
    <lineage>
        <taxon>Eukaryota</taxon>
        <taxon>Metazoa</taxon>
        <taxon>Ecdysozoa</taxon>
        <taxon>Nematoda</taxon>
        <taxon>Chromadorea</taxon>
        <taxon>Rhabditida</taxon>
        <taxon>Rhabditina</taxon>
        <taxon>Diplogasteromorpha</taxon>
        <taxon>Diplogasteroidea</taxon>
        <taxon>Neodiplogasteridae</taxon>
        <taxon>Pristionchus</taxon>
    </lineage>
</organism>
<dbReference type="InterPro" id="IPR027417">
    <property type="entry name" value="P-loop_NTPase"/>
</dbReference>
<dbReference type="Pfam" id="PF13087">
    <property type="entry name" value="AAA_12"/>
    <property type="match status" value="1"/>
</dbReference>
<dbReference type="PANTHER" id="PTHR43788">
    <property type="entry name" value="DNA2/NAM7 HELICASE FAMILY MEMBER"/>
    <property type="match status" value="1"/>
</dbReference>
<dbReference type="Pfam" id="PF13086">
    <property type="entry name" value="AAA_11"/>
    <property type="match status" value="1"/>
</dbReference>
<dbReference type="Proteomes" id="UP000005239">
    <property type="component" value="Unassembled WGS sequence"/>
</dbReference>
<dbReference type="GO" id="GO:0005524">
    <property type="term" value="F:ATP binding"/>
    <property type="evidence" value="ECO:0007669"/>
    <property type="project" value="UniProtKB-KW"/>
</dbReference>
<proteinExistence type="inferred from homology"/>
<keyword evidence="3" id="KW-0378">Hydrolase</keyword>
<dbReference type="AlphaFoldDB" id="A0A2A6CZ76"/>
<dbReference type="GO" id="GO:0016787">
    <property type="term" value="F:hydrolase activity"/>
    <property type="evidence" value="ECO:0007669"/>
    <property type="project" value="UniProtKB-KW"/>
</dbReference>
<comment type="similarity">
    <text evidence="1">Belongs to the DNA2/NAM7 helicase family.</text>
</comment>
<evidence type="ECO:0000313" key="7">
    <source>
        <dbReference type="Proteomes" id="UP000005239"/>
    </source>
</evidence>
<dbReference type="PANTHER" id="PTHR43788:SF8">
    <property type="entry name" value="DNA-BINDING PROTEIN SMUBP-2"/>
    <property type="match status" value="1"/>
</dbReference>
<keyword evidence="2" id="KW-0547">Nucleotide-binding</keyword>
<accession>A0A2A6CZ76</accession>
<dbReference type="InterPro" id="IPR041679">
    <property type="entry name" value="DNA2/NAM7-like_C"/>
</dbReference>
<evidence type="ECO:0000256" key="4">
    <source>
        <dbReference type="ARBA" id="ARBA00022806"/>
    </source>
</evidence>
<keyword evidence="4" id="KW-0347">Helicase</keyword>
<dbReference type="InterPro" id="IPR041677">
    <property type="entry name" value="DNA2/NAM7_AAA_11"/>
</dbReference>
<reference evidence="6" key="2">
    <citation type="submission" date="2022-06" db="UniProtKB">
        <authorList>
            <consortium name="EnsemblMetazoa"/>
        </authorList>
    </citation>
    <scope>IDENTIFICATION</scope>
    <source>
        <strain evidence="6">PS312</strain>
    </source>
</reference>
<sequence>MIIEVDESSLVLESSLIGALLSSDRFVLVGDAKQLKPLVQSKEASAEGMSTSLFERLITAHSSKHAVTLDKQFRMNRVVSSVASSLFYDGRLSCANEKVAEACLNSAHERYEGRSEESKEVFSSSLTVALDGSIDNSAIFIDVPSGNEEGKDEMDDSPLSTTVSISTGGIVNEREVEIVKKLVEEFTKRGLPTSSIGVAAVYNKQVDLLRRSIPTGIEVNTVDKWQGRDAEVVICSLAWTTLHGRKRSELLSDEKRINVALTRAKYKMIFIGCVRSMREKCPIVASVIDRVKVVKV</sequence>
<dbReference type="CDD" id="cd18808">
    <property type="entry name" value="SF1_C_Upf1"/>
    <property type="match status" value="1"/>
</dbReference>
<evidence type="ECO:0000256" key="3">
    <source>
        <dbReference type="ARBA" id="ARBA00022801"/>
    </source>
</evidence>
<dbReference type="SUPFAM" id="SSF52540">
    <property type="entry name" value="P-loop containing nucleoside triphosphate hydrolases"/>
    <property type="match status" value="1"/>
</dbReference>
<dbReference type="InterPro" id="IPR050534">
    <property type="entry name" value="Coronavir_polyprotein_1ab"/>
</dbReference>
<protein>
    <submittedName>
        <fullName evidence="6">DNA replication ATP-dependent helicase/nuclease</fullName>
    </submittedName>
</protein>
<keyword evidence="7" id="KW-1185">Reference proteome</keyword>
<dbReference type="GO" id="GO:0004386">
    <property type="term" value="F:helicase activity"/>
    <property type="evidence" value="ECO:0007669"/>
    <property type="project" value="UniProtKB-KW"/>
</dbReference>
<evidence type="ECO:0000256" key="1">
    <source>
        <dbReference type="ARBA" id="ARBA00007913"/>
    </source>
</evidence>
<dbReference type="EnsemblMetazoa" id="PPA14356.1">
    <property type="protein sequence ID" value="PPA14356.1"/>
    <property type="gene ID" value="WBGene00103910"/>
</dbReference>
<dbReference type="InterPro" id="IPR047187">
    <property type="entry name" value="SF1_C_Upf1"/>
</dbReference>
<evidence type="ECO:0000313" key="6">
    <source>
        <dbReference type="EnsemblMetazoa" id="PPA14356.1"/>
    </source>
</evidence>
<dbReference type="Gene3D" id="3.40.50.300">
    <property type="entry name" value="P-loop containing nucleotide triphosphate hydrolases"/>
    <property type="match status" value="2"/>
</dbReference>